<evidence type="ECO:0000256" key="1">
    <source>
        <dbReference type="ARBA" id="ARBA00022574"/>
    </source>
</evidence>
<evidence type="ECO:0000256" key="2">
    <source>
        <dbReference type="ARBA" id="ARBA00022737"/>
    </source>
</evidence>
<protein>
    <submittedName>
        <fullName evidence="4">Uncharacterized protein</fullName>
    </submittedName>
</protein>
<dbReference type="Gene3D" id="2.130.10.10">
    <property type="entry name" value="YVTN repeat-like/Quinoprotein amine dehydrogenase"/>
    <property type="match status" value="1"/>
</dbReference>
<organism evidence="4 5">
    <name type="scientific">Blepharisma stoltei</name>
    <dbReference type="NCBI Taxonomy" id="1481888"/>
    <lineage>
        <taxon>Eukaryota</taxon>
        <taxon>Sar</taxon>
        <taxon>Alveolata</taxon>
        <taxon>Ciliophora</taxon>
        <taxon>Postciliodesmatophora</taxon>
        <taxon>Heterotrichea</taxon>
        <taxon>Heterotrichida</taxon>
        <taxon>Blepharismidae</taxon>
        <taxon>Blepharisma</taxon>
    </lineage>
</organism>
<evidence type="ECO:0000313" key="4">
    <source>
        <dbReference type="EMBL" id="CAG9315451.1"/>
    </source>
</evidence>
<keyword evidence="1 3" id="KW-0853">WD repeat</keyword>
<dbReference type="PROSITE" id="PS50082">
    <property type="entry name" value="WD_REPEATS_2"/>
    <property type="match status" value="2"/>
</dbReference>
<dbReference type="Proteomes" id="UP001162131">
    <property type="component" value="Unassembled WGS sequence"/>
</dbReference>
<dbReference type="EMBL" id="CAJZBQ010000013">
    <property type="protein sequence ID" value="CAG9315451.1"/>
    <property type="molecule type" value="Genomic_DNA"/>
</dbReference>
<proteinExistence type="predicted"/>
<evidence type="ECO:0000256" key="3">
    <source>
        <dbReference type="PROSITE-ProRule" id="PRU00221"/>
    </source>
</evidence>
<dbReference type="InterPro" id="IPR001680">
    <property type="entry name" value="WD40_rpt"/>
</dbReference>
<accession>A0AAU9INV9</accession>
<name>A0AAU9INV9_9CILI</name>
<gene>
    <name evidence="4" type="ORF">BSTOLATCC_MIC13221</name>
</gene>
<reference evidence="4" key="1">
    <citation type="submission" date="2021-09" db="EMBL/GenBank/DDBJ databases">
        <authorList>
            <consortium name="AG Swart"/>
            <person name="Singh M."/>
            <person name="Singh A."/>
            <person name="Seah K."/>
            <person name="Emmerich C."/>
        </authorList>
    </citation>
    <scope>NUCLEOTIDE SEQUENCE</scope>
    <source>
        <strain evidence="4">ATCC30299</strain>
    </source>
</reference>
<dbReference type="InterPro" id="IPR015943">
    <property type="entry name" value="WD40/YVTN_repeat-like_dom_sf"/>
</dbReference>
<keyword evidence="5" id="KW-1185">Reference proteome</keyword>
<dbReference type="PROSITE" id="PS00678">
    <property type="entry name" value="WD_REPEATS_1"/>
    <property type="match status" value="1"/>
</dbReference>
<dbReference type="PROSITE" id="PS50294">
    <property type="entry name" value="WD_REPEATS_REGION"/>
    <property type="match status" value="1"/>
</dbReference>
<sequence>MSSDPPQEVFNYDYTTPWTVYSLSFSNSPSSPYRLAIGSFTETQHNSIQIIDKNSENYECKTQQEVTYPQTKILFSPDTSGAHSELFASVGDCLRIWQHETEISLKSTLVDISKKDFPPPLTSFDWNSTDLTMIGTSSIDSTCAIWDIEREEVRAKMIAHDKEAYDIAFAQGVNIFATAGGDGSVRQFDLRNLESSTVLYERQDFYPCLRLAWSKLDPNYLATIVMDSSTVVILDIRNLSGPVTQLLGHNSCVNALAWSPVSGNQLLTGSDDHQALIWEIKGQSQSSSPIYSYSIESEINNVQRSHINPDWIALAYNRGLKILKI</sequence>
<dbReference type="SMART" id="SM00320">
    <property type="entry name" value="WD40"/>
    <property type="match status" value="4"/>
</dbReference>
<keyword evidence="2" id="KW-0677">Repeat</keyword>
<evidence type="ECO:0000313" key="5">
    <source>
        <dbReference type="Proteomes" id="UP001162131"/>
    </source>
</evidence>
<comment type="caution">
    <text evidence="4">The sequence shown here is derived from an EMBL/GenBank/DDBJ whole genome shotgun (WGS) entry which is preliminary data.</text>
</comment>
<dbReference type="InterPro" id="IPR036322">
    <property type="entry name" value="WD40_repeat_dom_sf"/>
</dbReference>
<feature type="repeat" description="WD" evidence="3">
    <location>
        <begin position="246"/>
        <end position="288"/>
    </location>
</feature>
<dbReference type="Pfam" id="PF00400">
    <property type="entry name" value="WD40"/>
    <property type="match status" value="2"/>
</dbReference>
<dbReference type="PANTHER" id="PTHR19919">
    <property type="entry name" value="WD REPEAT CONTAINING PROTEIN"/>
    <property type="match status" value="1"/>
</dbReference>
<feature type="repeat" description="WD" evidence="3">
    <location>
        <begin position="157"/>
        <end position="198"/>
    </location>
</feature>
<dbReference type="InterPro" id="IPR045159">
    <property type="entry name" value="DCAF7-like"/>
</dbReference>
<dbReference type="InterPro" id="IPR019775">
    <property type="entry name" value="WD40_repeat_CS"/>
</dbReference>
<dbReference type="SUPFAM" id="SSF50978">
    <property type="entry name" value="WD40 repeat-like"/>
    <property type="match status" value="1"/>
</dbReference>
<dbReference type="AlphaFoldDB" id="A0AAU9INV9"/>